<feature type="transmembrane region" description="Helical" evidence="2">
    <location>
        <begin position="73"/>
        <end position="92"/>
    </location>
</feature>
<feature type="compositionally biased region" description="Basic and acidic residues" evidence="1">
    <location>
        <begin position="698"/>
        <end position="707"/>
    </location>
</feature>
<feature type="region of interest" description="Disordered" evidence="1">
    <location>
        <begin position="556"/>
        <end position="587"/>
    </location>
</feature>
<feature type="transmembrane region" description="Helical" evidence="2">
    <location>
        <begin position="118"/>
        <end position="138"/>
    </location>
</feature>
<accession>A0A7S2Y997</accession>
<feature type="transmembrane region" description="Helical" evidence="2">
    <location>
        <begin position="485"/>
        <end position="503"/>
    </location>
</feature>
<keyword evidence="2" id="KW-1133">Transmembrane helix</keyword>
<protein>
    <submittedName>
        <fullName evidence="3">Uncharacterized protein</fullName>
    </submittedName>
</protein>
<reference evidence="3" key="1">
    <citation type="submission" date="2021-01" db="EMBL/GenBank/DDBJ databases">
        <authorList>
            <person name="Corre E."/>
            <person name="Pelletier E."/>
            <person name="Niang G."/>
            <person name="Scheremetjew M."/>
            <person name="Finn R."/>
            <person name="Kale V."/>
            <person name="Holt S."/>
            <person name="Cochrane G."/>
            <person name="Meng A."/>
            <person name="Brown T."/>
            <person name="Cohen L."/>
        </authorList>
    </citation>
    <scope>NUCLEOTIDE SEQUENCE</scope>
    <source>
        <strain evidence="3">CCMP125</strain>
    </source>
</reference>
<feature type="compositionally biased region" description="Acidic residues" evidence="1">
    <location>
        <begin position="556"/>
        <end position="569"/>
    </location>
</feature>
<evidence type="ECO:0000313" key="3">
    <source>
        <dbReference type="EMBL" id="CAD9960825.1"/>
    </source>
</evidence>
<evidence type="ECO:0000256" key="2">
    <source>
        <dbReference type="SAM" id="Phobius"/>
    </source>
</evidence>
<keyword evidence="2" id="KW-0472">Membrane</keyword>
<feature type="transmembrane region" description="Helical" evidence="2">
    <location>
        <begin position="208"/>
        <end position="226"/>
    </location>
</feature>
<organism evidence="3">
    <name type="scientific">Entomoneis paludosa</name>
    <dbReference type="NCBI Taxonomy" id="265537"/>
    <lineage>
        <taxon>Eukaryota</taxon>
        <taxon>Sar</taxon>
        <taxon>Stramenopiles</taxon>
        <taxon>Ochrophyta</taxon>
        <taxon>Bacillariophyta</taxon>
        <taxon>Bacillariophyceae</taxon>
        <taxon>Bacillariophycidae</taxon>
        <taxon>Entomoneidaceae</taxon>
        <taxon>Entomoneis</taxon>
    </lineage>
</organism>
<name>A0A7S2Y997_9STRA</name>
<evidence type="ECO:0000256" key="1">
    <source>
        <dbReference type="SAM" id="MobiDB-lite"/>
    </source>
</evidence>
<gene>
    <name evidence="3" type="ORF">APAL1065_LOCUS9788</name>
</gene>
<feature type="compositionally biased region" description="Acidic residues" evidence="1">
    <location>
        <begin position="611"/>
        <end position="620"/>
    </location>
</feature>
<sequence>MSSFDVFDPNKGRIMVDEVIATLNNIGSILHVPGGKDVLVAGQAAMEDAVQATQSTSYLLFLVGQPIARSMAWLIYWLALFIWKFIVVEGIYNHGLSQAKEIMVRYWAWQSSLTKEQLLIEACVFLAIAGLYRLHLFLKRHKYLHKFSVWFDVQKRQWTKAYYKAVKRIARTSIYLAAMTSHIIFTTCAAGVWFLFPGFVGLLAKPNFISLFSFWFPLLCTVTSLFEFEDEQRATQEYPQTEIEEKNINSSRRRTAGKEKKTKRRQTLVGRLRRGSTDNAHAPMIPSSEKSLKDELDDWKRFWMVRGSIEASKCLLAWVTPSWFTATLLNLEMFFYIWIYALPFIQPQSIAGQGLPEGRPLRVICSYLGPYSRRSAEAISGVIPVEFWQNKVVAFARQLLSALVLVRVVKQPTSDVLVHMLEEGRGLVIPFLTLMTPGFLTRYGVVYVQHFLSIAKSSNGETTLWLRYWVLHALVDGTLYHFSSILWWIPFSTHAIFVLWCYLSLPRTITHWYDVVETEFKHFGLLPGEHDGTFEQTKTARFLGWVWDILPKAADAEEEKADPPSEEVPIDQTTGDNGNVNSEENDQVSEMLDSPFKDRAIVAADTNTTADIDEDDDDDSYNPSADGLDTPSSPESETIAAKENKSSVGASDNKENNSKKKKKKTADDEVERPMTRARRRTTAVSEKAKRSSPIVVNPERRRTSTRK</sequence>
<feature type="transmembrane region" description="Helical" evidence="2">
    <location>
        <begin position="174"/>
        <end position="196"/>
    </location>
</feature>
<feature type="region of interest" description="Disordered" evidence="1">
    <location>
        <begin position="606"/>
        <end position="707"/>
    </location>
</feature>
<proteinExistence type="predicted"/>
<keyword evidence="2" id="KW-0812">Transmembrane</keyword>
<feature type="compositionally biased region" description="Basic and acidic residues" evidence="1">
    <location>
        <begin position="665"/>
        <end position="674"/>
    </location>
</feature>
<dbReference type="EMBL" id="HBHT01014657">
    <property type="protein sequence ID" value="CAD9960825.1"/>
    <property type="molecule type" value="Transcribed_RNA"/>
</dbReference>
<dbReference type="AlphaFoldDB" id="A0A7S2Y997"/>
<feature type="compositionally biased region" description="Polar residues" evidence="1">
    <location>
        <begin position="571"/>
        <end position="582"/>
    </location>
</feature>